<organism evidence="1 2">
    <name type="scientific">Kitasatospora phosalacinea</name>
    <dbReference type="NCBI Taxonomy" id="2065"/>
    <lineage>
        <taxon>Bacteria</taxon>
        <taxon>Bacillati</taxon>
        <taxon>Actinomycetota</taxon>
        <taxon>Actinomycetes</taxon>
        <taxon>Kitasatosporales</taxon>
        <taxon>Streptomycetaceae</taxon>
        <taxon>Kitasatospora</taxon>
    </lineage>
</organism>
<protein>
    <recommendedName>
        <fullName evidence="3">BMP family ABC transporter substrate-binding protein</fullName>
    </recommendedName>
</protein>
<evidence type="ECO:0000313" key="1">
    <source>
        <dbReference type="EMBL" id="GLW75126.1"/>
    </source>
</evidence>
<comment type="caution">
    <text evidence="1">The sequence shown here is derived from an EMBL/GenBank/DDBJ whole genome shotgun (WGS) entry which is preliminary data.</text>
</comment>
<evidence type="ECO:0000313" key="2">
    <source>
        <dbReference type="Proteomes" id="UP001165041"/>
    </source>
</evidence>
<reference evidence="1" key="1">
    <citation type="submission" date="2023-02" db="EMBL/GenBank/DDBJ databases">
        <title>Kitasatospora phosalacinea NBRC 14627.</title>
        <authorList>
            <person name="Ichikawa N."/>
            <person name="Sato H."/>
            <person name="Tonouchi N."/>
        </authorList>
    </citation>
    <scope>NUCLEOTIDE SEQUENCE</scope>
    <source>
        <strain evidence="1">NBRC 14627</strain>
    </source>
</reference>
<accession>A0A9W6QHP4</accession>
<dbReference type="AlphaFoldDB" id="A0A9W6QHP4"/>
<evidence type="ECO:0008006" key="3">
    <source>
        <dbReference type="Google" id="ProtNLM"/>
    </source>
</evidence>
<dbReference type="EMBL" id="BSSA01000046">
    <property type="protein sequence ID" value="GLW75126.1"/>
    <property type="molecule type" value="Genomic_DNA"/>
</dbReference>
<name>A0A9W6QHP4_9ACTN</name>
<dbReference type="Proteomes" id="UP001165041">
    <property type="component" value="Unassembled WGS sequence"/>
</dbReference>
<dbReference type="RefSeq" id="WP_285740694.1">
    <property type="nucleotide sequence ID" value="NZ_BSSA01000046.1"/>
</dbReference>
<sequence length="180" mass="18274">MIPRQGPPRSGRLLAVAATVLVLIGAALAGWAWWRPDPEPRPQVVANNVSERPRVCLAADSATAARGDTVSAVWTALQRSAAARSSNLQQFVEPAADPARAQALLAGLLNRHCALVVTVGPAFATAIAPVGGSSPATTFVAVDSGLTTPPPHTTLLDPADLPVGLEAALSTVTATGGPGR</sequence>
<dbReference type="Gene3D" id="3.40.50.2300">
    <property type="match status" value="1"/>
</dbReference>
<proteinExistence type="predicted"/>
<gene>
    <name evidence="1" type="ORF">Kpho02_74230</name>
</gene>